<dbReference type="eggNOG" id="COG0457">
    <property type="taxonomic scope" value="Bacteria"/>
</dbReference>
<dbReference type="NCBIfam" id="TIGR02552">
    <property type="entry name" value="LcrH_SycD"/>
    <property type="match status" value="1"/>
</dbReference>
<comment type="similarity">
    <text evidence="1">Belongs to the LcrH/SycD chaperone family.</text>
</comment>
<dbReference type="PRINTS" id="PR01595">
    <property type="entry name" value="SYCDCHAPRONE"/>
</dbReference>
<dbReference type="AlphaFoldDB" id="F8L852"/>
<dbReference type="Proteomes" id="UP000000496">
    <property type="component" value="Chromosome gsn.131"/>
</dbReference>
<dbReference type="KEGG" id="sng:SNE_A10860"/>
<dbReference type="Pfam" id="PF07720">
    <property type="entry name" value="TPR_3"/>
    <property type="match status" value="2"/>
</dbReference>
<accession>F8L852</accession>
<name>F8L852_SIMNZ</name>
<reference evidence="2 3" key="2">
    <citation type="journal article" date="2011" name="Mol. Biol. Evol.">
        <title>Unity in variety--the pan-genome of the Chlamydiae.</title>
        <authorList>
            <person name="Collingro A."/>
            <person name="Tischler P."/>
            <person name="Weinmaier T."/>
            <person name="Penz T."/>
            <person name="Heinz E."/>
            <person name="Brunham R.C."/>
            <person name="Read T.D."/>
            <person name="Bavoil P.M."/>
            <person name="Sachse K."/>
            <person name="Kahane S."/>
            <person name="Friedman M.G."/>
            <person name="Rattei T."/>
            <person name="Myers G.S."/>
            <person name="Horn M."/>
        </authorList>
    </citation>
    <scope>NUCLEOTIDE SEQUENCE [LARGE SCALE GENOMIC DNA]</scope>
    <source>
        <strain evidence="3">ATCC VR-1471 / Z</strain>
    </source>
</reference>
<evidence type="ECO:0000256" key="1">
    <source>
        <dbReference type="ARBA" id="ARBA00010244"/>
    </source>
</evidence>
<dbReference type="RefSeq" id="WP_013943430.1">
    <property type="nucleotide sequence ID" value="NC_015713.1"/>
</dbReference>
<dbReference type="STRING" id="331113.SNE_A10860"/>
<dbReference type="SUPFAM" id="SSF48452">
    <property type="entry name" value="TPR-like"/>
    <property type="match status" value="1"/>
</dbReference>
<protein>
    <submittedName>
        <fullName evidence="2">Type III secretion specific chlamydia chaperone 2</fullName>
    </submittedName>
</protein>
<dbReference type="InterPro" id="IPR011716">
    <property type="entry name" value="TPR-3"/>
</dbReference>
<proteinExistence type="inferred from homology"/>
<keyword evidence="3" id="KW-1185">Reference proteome</keyword>
<dbReference type="InterPro" id="IPR005415">
    <property type="entry name" value="T3SS_Ca_resp_chp_LcrH/SycD"/>
</dbReference>
<dbReference type="InterPro" id="IPR011990">
    <property type="entry name" value="TPR-like_helical_dom_sf"/>
</dbReference>
<dbReference type="EMBL" id="FR872582">
    <property type="protein sequence ID" value="CCB88963.1"/>
    <property type="molecule type" value="Genomic_DNA"/>
</dbReference>
<dbReference type="HOGENOM" id="CLU_139799_0_0_0"/>
<gene>
    <name evidence="2" type="primary">scc2</name>
    <name evidence="2" type="ordered locus">SNE_A10860</name>
</gene>
<sequence length="160" mass="18238">MFTTEEKKLLQTALGEIGKRIKSDQPLNKDFSNEDLSVLYSLAYNLYLSGDYDQAKEIFHQLVLSKPLKQKYWLGLGACLQLEKEYEQALKAWGMASILDGYDPLPHFHAAECNFALNDYEQGWEALKASKKLLTSNHHQLSAKVAQLETYYKNEAEEGA</sequence>
<dbReference type="Gene3D" id="1.25.40.10">
    <property type="entry name" value="Tetratricopeptide repeat domain"/>
    <property type="match status" value="1"/>
</dbReference>
<dbReference type="OrthoDB" id="8591320at2"/>
<organism evidence="2 3">
    <name type="scientific">Simkania negevensis (strain ATCC VR-1471 / DSM 27360 / Z)</name>
    <dbReference type="NCBI Taxonomy" id="331113"/>
    <lineage>
        <taxon>Bacteria</taxon>
        <taxon>Pseudomonadati</taxon>
        <taxon>Chlamydiota</taxon>
        <taxon>Chlamydiia</taxon>
        <taxon>Parachlamydiales</taxon>
        <taxon>Simkaniaceae</taxon>
        <taxon>Simkania</taxon>
    </lineage>
</organism>
<evidence type="ECO:0000313" key="3">
    <source>
        <dbReference type="Proteomes" id="UP000000496"/>
    </source>
</evidence>
<reference key="1">
    <citation type="journal article" date="2011" name="Mol. Biol. Evol.">
        <title>Unity in variety -- the pan-genome of the Chlamydiae.</title>
        <authorList>
            <person name="Collingro A."/>
            <person name="Tischler P."/>
            <person name="Weinmaier T."/>
            <person name="Penz T."/>
            <person name="Heinz E."/>
            <person name="Brunham R.C."/>
            <person name="Read T.D."/>
            <person name="Bavoil P.M."/>
            <person name="Sachse K."/>
            <person name="Kahane S."/>
            <person name="Friedman M.G."/>
            <person name="Rattei T."/>
            <person name="Myers G.S.A."/>
            <person name="Horn M."/>
        </authorList>
    </citation>
    <scope>NUCLEOTIDE SEQUENCE</scope>
    <source>
        <strain>Z</strain>
    </source>
</reference>
<evidence type="ECO:0000313" key="2">
    <source>
        <dbReference type="EMBL" id="CCB88963.1"/>
    </source>
</evidence>